<sequence length="140" mass="14273">MTRASSLPLTAAALIALASPANAITTRRRGRRLIGGAIAGIVIAIIAALVICMILALLMCRRRRRLSPTAGAPPPTRPGLFVGGLGRRAQGPVGPGMTEAGGYAGQPGGYAPQQDYAPPAAPPQAHQPFVGGFQKPGKAF</sequence>
<reference evidence="1" key="1">
    <citation type="submission" date="2021-02" db="EMBL/GenBank/DDBJ databases">
        <authorList>
            <consortium name="DOE Joint Genome Institute"/>
            <person name="Ahrendt S."/>
            <person name="Looney B.P."/>
            <person name="Miyauchi S."/>
            <person name="Morin E."/>
            <person name="Drula E."/>
            <person name="Courty P.E."/>
            <person name="Chicoki N."/>
            <person name="Fauchery L."/>
            <person name="Kohler A."/>
            <person name="Kuo A."/>
            <person name="Labutti K."/>
            <person name="Pangilinan J."/>
            <person name="Lipzen A."/>
            <person name="Riley R."/>
            <person name="Andreopoulos W."/>
            <person name="He G."/>
            <person name="Johnson J."/>
            <person name="Barry K.W."/>
            <person name="Grigoriev I.V."/>
            <person name="Nagy L."/>
            <person name="Hibbett D."/>
            <person name="Henrissat B."/>
            <person name="Matheny P.B."/>
            <person name="Labbe J."/>
            <person name="Martin F."/>
        </authorList>
    </citation>
    <scope>NUCLEOTIDE SEQUENCE</scope>
    <source>
        <strain evidence="1">EC-137</strain>
    </source>
</reference>
<keyword evidence="2" id="KW-1185">Reference proteome</keyword>
<dbReference type="Proteomes" id="UP000814128">
    <property type="component" value="Unassembled WGS sequence"/>
</dbReference>
<name>A0ACB8QDR7_9AGAM</name>
<proteinExistence type="predicted"/>
<gene>
    <name evidence="1" type="ORF">K488DRAFT_88730</name>
</gene>
<evidence type="ECO:0000313" key="2">
    <source>
        <dbReference type="Proteomes" id="UP000814128"/>
    </source>
</evidence>
<accession>A0ACB8QDR7</accession>
<reference evidence="1" key="2">
    <citation type="journal article" date="2022" name="New Phytol.">
        <title>Evolutionary transition to the ectomycorrhizal habit in the genomes of a hyperdiverse lineage of mushroom-forming fungi.</title>
        <authorList>
            <person name="Looney B."/>
            <person name="Miyauchi S."/>
            <person name="Morin E."/>
            <person name="Drula E."/>
            <person name="Courty P.E."/>
            <person name="Kohler A."/>
            <person name="Kuo A."/>
            <person name="LaButti K."/>
            <person name="Pangilinan J."/>
            <person name="Lipzen A."/>
            <person name="Riley R."/>
            <person name="Andreopoulos W."/>
            <person name="He G."/>
            <person name="Johnson J."/>
            <person name="Nolan M."/>
            <person name="Tritt A."/>
            <person name="Barry K.W."/>
            <person name="Grigoriev I.V."/>
            <person name="Nagy L.G."/>
            <person name="Hibbett D."/>
            <person name="Henrissat B."/>
            <person name="Matheny P.B."/>
            <person name="Labbe J."/>
            <person name="Martin F.M."/>
        </authorList>
    </citation>
    <scope>NUCLEOTIDE SEQUENCE</scope>
    <source>
        <strain evidence="1">EC-137</strain>
    </source>
</reference>
<protein>
    <submittedName>
        <fullName evidence="1">Uncharacterized protein</fullName>
    </submittedName>
</protein>
<organism evidence="1 2">
    <name type="scientific">Vararia minispora EC-137</name>
    <dbReference type="NCBI Taxonomy" id="1314806"/>
    <lineage>
        <taxon>Eukaryota</taxon>
        <taxon>Fungi</taxon>
        <taxon>Dikarya</taxon>
        <taxon>Basidiomycota</taxon>
        <taxon>Agaricomycotina</taxon>
        <taxon>Agaricomycetes</taxon>
        <taxon>Russulales</taxon>
        <taxon>Lachnocladiaceae</taxon>
        <taxon>Vararia</taxon>
    </lineage>
</organism>
<evidence type="ECO:0000313" key="1">
    <source>
        <dbReference type="EMBL" id="KAI0029436.1"/>
    </source>
</evidence>
<dbReference type="EMBL" id="MU273676">
    <property type="protein sequence ID" value="KAI0029436.1"/>
    <property type="molecule type" value="Genomic_DNA"/>
</dbReference>
<comment type="caution">
    <text evidence="1">The sequence shown here is derived from an EMBL/GenBank/DDBJ whole genome shotgun (WGS) entry which is preliminary data.</text>
</comment>